<accession>G0L081</accession>
<proteinExistence type="predicted"/>
<organism evidence="2 3">
    <name type="scientific">Zobellia galactanivorans (strain DSM 12802 / CCUG 47099 / CIP 106680 / NCIMB 13871 / Dsij)</name>
    <dbReference type="NCBI Taxonomy" id="63186"/>
    <lineage>
        <taxon>Bacteria</taxon>
        <taxon>Pseudomonadati</taxon>
        <taxon>Bacteroidota</taxon>
        <taxon>Flavobacteriia</taxon>
        <taxon>Flavobacteriales</taxon>
        <taxon>Flavobacteriaceae</taxon>
        <taxon>Zobellia</taxon>
    </lineage>
</organism>
<keyword evidence="1" id="KW-1133">Transmembrane helix</keyword>
<keyword evidence="3" id="KW-1185">Reference proteome</keyword>
<gene>
    <name evidence="2" type="ordered locus">zobellia_107</name>
</gene>
<reference evidence="2 3" key="2">
    <citation type="journal article" date="2012" name="Environ. Microbiol.">
        <title>Characterization of the first alginolytic operons in a marine bacterium: from their emergence in marine Flavobacteriia to their independent transfers to marine Proteobacteria and human gut Bacteroides.</title>
        <authorList>
            <person name="Thomas F."/>
            <person name="Barbeyron T."/>
            <person name="Tonon T."/>
            <person name="Genicot S."/>
            <person name="Czjzek M."/>
            <person name="Michel G."/>
        </authorList>
    </citation>
    <scope>NUCLEOTIDE SEQUENCE [LARGE SCALE GENOMIC DNA]</scope>
    <source>
        <strain evidence="3">DSM 12802 / CCUG 47099 / CIP 106680 / NCIMB 13871 / Dsij</strain>
    </source>
</reference>
<reference evidence="3" key="1">
    <citation type="submission" date="2009-07" db="EMBL/GenBank/DDBJ databases">
        <title>Complete genome sequence of Zobellia galactanivorans Dsij.</title>
        <authorList>
            <consortium name="Genoscope - CEA"/>
        </authorList>
    </citation>
    <scope>NUCLEOTIDE SEQUENCE [LARGE SCALE GENOMIC DNA]</scope>
    <source>
        <strain evidence="3">DSM 12802 / CCUG 47099 / CIP 106680 / NCIMB 13871 / Dsij</strain>
    </source>
</reference>
<evidence type="ECO:0000313" key="2">
    <source>
        <dbReference type="EMBL" id="CAZ94180.1"/>
    </source>
</evidence>
<dbReference type="KEGG" id="zga:ZOBELLIA_107"/>
<keyword evidence="1" id="KW-0472">Membrane</keyword>
<evidence type="ECO:0000256" key="1">
    <source>
        <dbReference type="SAM" id="Phobius"/>
    </source>
</evidence>
<dbReference type="EMBL" id="FP476056">
    <property type="protein sequence ID" value="CAZ94180.1"/>
    <property type="molecule type" value="Genomic_DNA"/>
</dbReference>
<dbReference type="Proteomes" id="UP000008898">
    <property type="component" value="Chromosome"/>
</dbReference>
<protein>
    <submittedName>
        <fullName evidence="2">Hypothetical membrane protein</fullName>
    </submittedName>
</protein>
<dbReference type="HOGENOM" id="CLU_1991814_0_0_10"/>
<dbReference type="AlphaFoldDB" id="G0L081"/>
<sequence length="125" mass="15582">MKENNGLYFYFRLFFPKRVFTIFFGFFGELFGQVTFTVTMKHRFVSVLAKYVFDIVVVGDIFRYWPKWFDHHYKRHEKHYVLFHSAKILSFSFRQNRICQKESFLWLRQYHIKVFVRDILLDNRD</sequence>
<name>G0L081_ZOBGA</name>
<feature type="transmembrane region" description="Helical" evidence="1">
    <location>
        <begin position="20"/>
        <end position="38"/>
    </location>
</feature>
<evidence type="ECO:0000313" key="3">
    <source>
        <dbReference type="Proteomes" id="UP000008898"/>
    </source>
</evidence>
<feature type="transmembrane region" description="Helical" evidence="1">
    <location>
        <begin position="44"/>
        <end position="65"/>
    </location>
</feature>
<keyword evidence="1" id="KW-0812">Transmembrane</keyword>